<evidence type="ECO:0000259" key="7">
    <source>
        <dbReference type="PROSITE" id="PS50112"/>
    </source>
</evidence>
<dbReference type="Proteomes" id="UP000324760">
    <property type="component" value="Chromosome"/>
</dbReference>
<keyword evidence="9" id="KW-1185">Reference proteome</keyword>
<dbReference type="InterPro" id="IPR035965">
    <property type="entry name" value="PAS-like_dom_sf"/>
</dbReference>
<dbReference type="SUPFAM" id="SSF47384">
    <property type="entry name" value="Homodimeric domain of signal transducing histidine kinase"/>
    <property type="match status" value="1"/>
</dbReference>
<keyword evidence="4" id="KW-0175">Coiled coil</keyword>
<feature type="domain" description="PAS" evidence="7">
    <location>
        <begin position="307"/>
        <end position="366"/>
    </location>
</feature>
<evidence type="ECO:0000313" key="9">
    <source>
        <dbReference type="Proteomes" id="UP000324760"/>
    </source>
</evidence>
<dbReference type="EC" id="2.7.13.3" evidence="2"/>
<name>A0A5P1RAK6_9GAMM</name>
<dbReference type="PANTHER" id="PTHR43065:SF42">
    <property type="entry name" value="TWO-COMPONENT SENSOR PPRA"/>
    <property type="match status" value="1"/>
</dbReference>
<dbReference type="PROSITE" id="PS50109">
    <property type="entry name" value="HIS_KIN"/>
    <property type="match status" value="1"/>
</dbReference>
<dbReference type="SUPFAM" id="SSF55785">
    <property type="entry name" value="PYP-like sensor domain (PAS domain)"/>
    <property type="match status" value="1"/>
</dbReference>
<dbReference type="CDD" id="cd00130">
    <property type="entry name" value="PAS"/>
    <property type="match status" value="1"/>
</dbReference>
<dbReference type="EMBL" id="CP043869">
    <property type="protein sequence ID" value="QEQ96311.1"/>
    <property type="molecule type" value="Genomic_DNA"/>
</dbReference>
<dbReference type="InterPro" id="IPR036097">
    <property type="entry name" value="HisK_dim/P_sf"/>
</dbReference>
<dbReference type="InterPro" id="IPR036890">
    <property type="entry name" value="HATPase_C_sf"/>
</dbReference>
<sequence length="690" mass="77537">MPLRVKRSIALLVLVVLLGMLMTRQVYVYTRDRSFYEAHQETGQRLLDVIGSIRVTIDQYRYLPFLLTQNRDVKDLLIQPNPDKIIRVSRYLEQTNLIAGSAALIILDTQGDVVAYSNWRESKKAPRSYRSSEFFRQAISGEQGRAFATQSSSYYLSAPIYHRQTLIGVSVMKLDMEGLKEQLSLESAFFVTDEKGQTLFASRLLEASSLLPLSSTPLKQEILHNGTLLKMKVDNDKAYLVHDVLLDDLRWRVGVVEPTKPLEQKAIVAALIVAGGFLALLLLGLYLREFRLKRRSQQEVLNAHMESEQRQRHIINTAQVGLVTVDKFGKILSVNQMVMQQFGVSLTLIEGQSLHILFADIELFAPLKRWLDGLQKGEFTPITGYEVVGQRSDGSTFPLLFSMRLMTVTPEPSYLVTIIDISRRKRLEYALREANESLEQKVEERTLALASAQHELIQAEKLAALGRMSAAMVHELNQPLTAMRNYLAIFRQVIDRPDLLKENLPLMNTLVDRMAGMTGQLKTFAYKTPDNMEMQRGSADLQGCVRNVLCHYEDRIRSEQIDVSLECQRPTILIRGDDVAVEQIINNLVSNALDAIAATGSSERQLSFHLYVQDQLGCLDISDNGAGVSKEQLKTLFEPFYTTKKIGTGLGLGLAIVQGIVRDLGGVITVKTNHPAEGLCFSVKLPLHGE</sequence>
<dbReference type="Gene3D" id="3.30.450.20">
    <property type="entry name" value="PAS domain"/>
    <property type="match status" value="2"/>
</dbReference>
<dbReference type="Pfam" id="PF00512">
    <property type="entry name" value="HisKA"/>
    <property type="match status" value="1"/>
</dbReference>
<evidence type="ECO:0000256" key="2">
    <source>
        <dbReference type="ARBA" id="ARBA00012438"/>
    </source>
</evidence>
<organism evidence="8 9">
    <name type="scientific">Neptunomonas concharum</name>
    <dbReference type="NCBI Taxonomy" id="1031538"/>
    <lineage>
        <taxon>Bacteria</taxon>
        <taxon>Pseudomonadati</taxon>
        <taxon>Pseudomonadota</taxon>
        <taxon>Gammaproteobacteria</taxon>
        <taxon>Oceanospirillales</taxon>
        <taxon>Oceanospirillaceae</taxon>
        <taxon>Neptunomonas</taxon>
    </lineage>
</organism>
<dbReference type="CDD" id="cd00082">
    <property type="entry name" value="HisKA"/>
    <property type="match status" value="1"/>
</dbReference>
<dbReference type="SMART" id="SM00388">
    <property type="entry name" value="HisKA"/>
    <property type="match status" value="1"/>
</dbReference>
<dbReference type="PROSITE" id="PS50112">
    <property type="entry name" value="PAS"/>
    <property type="match status" value="1"/>
</dbReference>
<dbReference type="Gene3D" id="3.30.565.10">
    <property type="entry name" value="Histidine kinase-like ATPase, C-terminal domain"/>
    <property type="match status" value="1"/>
</dbReference>
<evidence type="ECO:0000256" key="3">
    <source>
        <dbReference type="ARBA" id="ARBA00022553"/>
    </source>
</evidence>
<dbReference type="InterPro" id="IPR005467">
    <property type="entry name" value="His_kinase_dom"/>
</dbReference>
<dbReference type="CDD" id="cd00075">
    <property type="entry name" value="HATPase"/>
    <property type="match status" value="1"/>
</dbReference>
<dbReference type="InterPro" id="IPR004358">
    <property type="entry name" value="Sig_transdc_His_kin-like_C"/>
</dbReference>
<keyword evidence="3" id="KW-0597">Phosphoprotein</keyword>
<keyword evidence="5" id="KW-0812">Transmembrane</keyword>
<dbReference type="AlphaFoldDB" id="A0A5P1RAK6"/>
<dbReference type="NCBIfam" id="TIGR00229">
    <property type="entry name" value="sensory_box"/>
    <property type="match status" value="1"/>
</dbReference>
<feature type="coiled-coil region" evidence="4">
    <location>
        <begin position="424"/>
        <end position="455"/>
    </location>
</feature>
<dbReference type="KEGG" id="ncu:F0U83_06100"/>
<evidence type="ECO:0000313" key="8">
    <source>
        <dbReference type="EMBL" id="QEQ96311.1"/>
    </source>
</evidence>
<dbReference type="SMART" id="SM00387">
    <property type="entry name" value="HATPase_c"/>
    <property type="match status" value="1"/>
</dbReference>
<keyword evidence="5" id="KW-1133">Transmembrane helix</keyword>
<dbReference type="Pfam" id="PF13426">
    <property type="entry name" value="PAS_9"/>
    <property type="match status" value="1"/>
</dbReference>
<dbReference type="CDD" id="cd18773">
    <property type="entry name" value="PDC1_HK_sensor"/>
    <property type="match status" value="1"/>
</dbReference>
<dbReference type="InterPro" id="IPR003594">
    <property type="entry name" value="HATPase_dom"/>
</dbReference>
<evidence type="ECO:0000256" key="4">
    <source>
        <dbReference type="SAM" id="Coils"/>
    </source>
</evidence>
<keyword evidence="5" id="KW-0472">Membrane</keyword>
<dbReference type="InterPro" id="IPR003661">
    <property type="entry name" value="HisK_dim/P_dom"/>
</dbReference>
<dbReference type="OrthoDB" id="1931120at2"/>
<accession>A0A5P1RAK6</accession>
<dbReference type="PANTHER" id="PTHR43065">
    <property type="entry name" value="SENSOR HISTIDINE KINASE"/>
    <property type="match status" value="1"/>
</dbReference>
<dbReference type="GO" id="GO:0000155">
    <property type="term" value="F:phosphorelay sensor kinase activity"/>
    <property type="evidence" value="ECO:0007669"/>
    <property type="project" value="InterPro"/>
</dbReference>
<reference evidence="8 9" key="1">
    <citation type="journal article" date="2019" name="Biochem. Eng. J.">
        <title>Metabolic engineering of the marine bacteria Neptunomonas concharum for the production of acetoin and meso-2,3-butanediol from acetate.</title>
        <authorList>
            <person name="Li W."/>
            <person name="Pu N."/>
            <person name="Liu C.-X."/>
            <person name="Yuan Q.-P."/>
            <person name="Li Z.-J."/>
        </authorList>
    </citation>
    <scope>NUCLEOTIDE SEQUENCE [LARGE SCALE GENOMIC DNA]</scope>
    <source>
        <strain evidence="8 9">JCM17730</strain>
    </source>
</reference>
<protein>
    <recommendedName>
        <fullName evidence="2">histidine kinase</fullName>
        <ecNumber evidence="2">2.7.13.3</ecNumber>
    </recommendedName>
</protein>
<proteinExistence type="predicted"/>
<dbReference type="SMART" id="SM00091">
    <property type="entry name" value="PAS"/>
    <property type="match status" value="1"/>
</dbReference>
<feature type="domain" description="Histidine kinase" evidence="6">
    <location>
        <begin position="471"/>
        <end position="689"/>
    </location>
</feature>
<dbReference type="InterPro" id="IPR000014">
    <property type="entry name" value="PAS"/>
</dbReference>
<comment type="catalytic activity">
    <reaction evidence="1">
        <text>ATP + protein L-histidine = ADP + protein N-phospho-L-histidine.</text>
        <dbReference type="EC" id="2.7.13.3"/>
    </reaction>
</comment>
<dbReference type="InterPro" id="IPR017055">
    <property type="entry name" value="Sig_transdc_His_kinase_DctB"/>
</dbReference>
<feature type="transmembrane region" description="Helical" evidence="5">
    <location>
        <begin position="266"/>
        <end position="287"/>
    </location>
</feature>
<dbReference type="PRINTS" id="PR00344">
    <property type="entry name" value="BCTRLSENSOR"/>
</dbReference>
<evidence type="ECO:0000259" key="6">
    <source>
        <dbReference type="PROSITE" id="PS50109"/>
    </source>
</evidence>
<dbReference type="PIRSF" id="PIRSF036431">
    <property type="entry name" value="STHK_DctB"/>
    <property type="match status" value="1"/>
</dbReference>
<dbReference type="SUPFAM" id="SSF55874">
    <property type="entry name" value="ATPase domain of HSP90 chaperone/DNA topoisomerase II/histidine kinase"/>
    <property type="match status" value="1"/>
</dbReference>
<evidence type="ECO:0000256" key="1">
    <source>
        <dbReference type="ARBA" id="ARBA00000085"/>
    </source>
</evidence>
<gene>
    <name evidence="8" type="ORF">F0U83_06100</name>
</gene>
<dbReference type="Gene3D" id="1.10.287.130">
    <property type="match status" value="1"/>
</dbReference>
<dbReference type="Pfam" id="PF02518">
    <property type="entry name" value="HATPase_c"/>
    <property type="match status" value="1"/>
</dbReference>
<evidence type="ECO:0000256" key="5">
    <source>
        <dbReference type="SAM" id="Phobius"/>
    </source>
</evidence>